<evidence type="ECO:0000313" key="3">
    <source>
        <dbReference type="Proteomes" id="UP000280368"/>
    </source>
</evidence>
<sequence>MKKSFILFLILVVSNSFAQSINDYSAVIVPLKYDFLKEENQYRLNTLTKYNFINAGFVAFYAEETLPAEYNDRCSVLRANVEKENGFLVTKLYITLRDCNDKVVFKSAVGRSKEKEFKLAYADALNEAFKSIYDLQYKYSGVTVKTQEAVVQQTVIAPAVDKAIPAEVTKSAVILNDVNMLYAQATATGFQLIDSTPKVVMKLMKTSQPNSFIAIRDAIQGSLILKENQWFFEYYKNDQLVSERVNVKF</sequence>
<comment type="caution">
    <text evidence="2">The sequence shown here is derived from an EMBL/GenBank/DDBJ whole genome shotgun (WGS) entry which is preliminary data.</text>
</comment>
<name>A0A3M0A6Q6_9FLAO</name>
<keyword evidence="3" id="KW-1185">Reference proteome</keyword>
<organism evidence="2 3">
    <name type="scientific">Flavobacterium weaverense</name>
    <dbReference type="NCBI Taxonomy" id="271156"/>
    <lineage>
        <taxon>Bacteria</taxon>
        <taxon>Pseudomonadati</taxon>
        <taxon>Bacteroidota</taxon>
        <taxon>Flavobacteriia</taxon>
        <taxon>Flavobacteriales</taxon>
        <taxon>Flavobacteriaceae</taxon>
        <taxon>Flavobacterium</taxon>
    </lineage>
</organism>
<evidence type="ECO:0000256" key="1">
    <source>
        <dbReference type="SAM" id="SignalP"/>
    </source>
</evidence>
<dbReference type="RefSeq" id="WP_121925755.1">
    <property type="nucleotide sequence ID" value="NZ_CBCSGA010000014.1"/>
</dbReference>
<feature type="chain" id="PRO_5017946222" evidence="1">
    <location>
        <begin position="19"/>
        <end position="249"/>
    </location>
</feature>
<proteinExistence type="predicted"/>
<dbReference type="OrthoDB" id="1274006at2"/>
<dbReference type="Proteomes" id="UP000280368">
    <property type="component" value="Unassembled WGS sequence"/>
</dbReference>
<dbReference type="EMBL" id="REFH01000010">
    <property type="protein sequence ID" value="RMA74772.1"/>
    <property type="molecule type" value="Genomic_DNA"/>
</dbReference>
<gene>
    <name evidence="2" type="ORF">BC961_2100</name>
</gene>
<accession>A0A3M0A6Q6</accession>
<feature type="signal peptide" evidence="1">
    <location>
        <begin position="1"/>
        <end position="18"/>
    </location>
</feature>
<evidence type="ECO:0000313" key="2">
    <source>
        <dbReference type="EMBL" id="RMA74772.1"/>
    </source>
</evidence>
<reference evidence="2 3" key="1">
    <citation type="submission" date="2018-10" db="EMBL/GenBank/DDBJ databases">
        <title>Genomic Encyclopedia of Archaeal and Bacterial Type Strains, Phase II (KMG-II): from individual species to whole genera.</title>
        <authorList>
            <person name="Goeker M."/>
        </authorList>
    </citation>
    <scope>NUCLEOTIDE SEQUENCE [LARGE SCALE GENOMIC DNA]</scope>
    <source>
        <strain evidence="2 3">DSM 19727</strain>
    </source>
</reference>
<dbReference type="AlphaFoldDB" id="A0A3M0A6Q6"/>
<protein>
    <submittedName>
        <fullName evidence="2">Uncharacterized protein</fullName>
    </submittedName>
</protein>
<keyword evidence="1" id="KW-0732">Signal</keyword>